<dbReference type="SUPFAM" id="SSF75005">
    <property type="entry name" value="Arabinanase/levansucrase/invertase"/>
    <property type="match status" value="1"/>
</dbReference>
<gene>
    <name evidence="3" type="ORF">H010_00105</name>
</gene>
<dbReference type="Proteomes" id="UP001152876">
    <property type="component" value="Unassembled WGS sequence"/>
</dbReference>
<keyword evidence="4" id="KW-1185">Reference proteome</keyword>
<dbReference type="GO" id="GO:0046373">
    <property type="term" value="P:L-arabinose metabolic process"/>
    <property type="evidence" value="ECO:0007669"/>
    <property type="project" value="InterPro"/>
</dbReference>
<dbReference type="EMBL" id="AOGK01000001">
    <property type="protein sequence ID" value="MDG5973630.1"/>
    <property type="molecule type" value="Genomic_DNA"/>
</dbReference>
<feature type="signal peptide" evidence="1">
    <location>
        <begin position="1"/>
        <end position="26"/>
    </location>
</feature>
<dbReference type="InterPro" id="IPR023296">
    <property type="entry name" value="Glyco_hydro_beta-prop_sf"/>
</dbReference>
<dbReference type="CDD" id="cd23399">
    <property type="entry name" value="beta-trefoil_ABD_ABFB"/>
    <property type="match status" value="1"/>
</dbReference>
<dbReference type="PANTHER" id="PTHR43301">
    <property type="entry name" value="ARABINAN ENDO-1,5-ALPHA-L-ARABINOSIDASE"/>
    <property type="match status" value="1"/>
</dbReference>
<evidence type="ECO:0000259" key="2">
    <source>
        <dbReference type="Pfam" id="PF05270"/>
    </source>
</evidence>
<dbReference type="GO" id="GO:0046556">
    <property type="term" value="F:alpha-L-arabinofuranosidase activity"/>
    <property type="evidence" value="ECO:0007669"/>
    <property type="project" value="InterPro"/>
</dbReference>
<dbReference type="SUPFAM" id="SSF110221">
    <property type="entry name" value="AbfB domain"/>
    <property type="match status" value="1"/>
</dbReference>
<dbReference type="PANTHER" id="PTHR43301:SF3">
    <property type="entry name" value="ARABINAN ENDO-1,5-ALPHA-L-ARABINOSIDASE A-RELATED"/>
    <property type="match status" value="1"/>
</dbReference>
<feature type="chain" id="PRO_5040991832" evidence="1">
    <location>
        <begin position="27"/>
        <end position="474"/>
    </location>
</feature>
<evidence type="ECO:0000313" key="4">
    <source>
        <dbReference type="Proteomes" id="UP001152876"/>
    </source>
</evidence>
<evidence type="ECO:0000256" key="1">
    <source>
        <dbReference type="SAM" id="SignalP"/>
    </source>
</evidence>
<dbReference type="AlphaFoldDB" id="A0A9X4NM08"/>
<proteinExistence type="predicted"/>
<name>A0A9X4NM08_9BURK</name>
<dbReference type="Pfam" id="PF05270">
    <property type="entry name" value="AbfB"/>
    <property type="match status" value="1"/>
</dbReference>
<evidence type="ECO:0000313" key="3">
    <source>
        <dbReference type="EMBL" id="MDG5973630.1"/>
    </source>
</evidence>
<dbReference type="CDD" id="cd08983">
    <property type="entry name" value="GH43_Bt3655-like"/>
    <property type="match status" value="1"/>
</dbReference>
<reference evidence="3" key="1">
    <citation type="submission" date="2013-01" db="EMBL/GenBank/DDBJ databases">
        <title>Genome draft of Hydrogenophaga taeniospiralis 2K1.</title>
        <authorList>
            <person name="Gomila M."/>
            <person name="Lalucat J."/>
        </authorList>
    </citation>
    <scope>NUCLEOTIDE SEQUENCE</scope>
    <source>
        <strain evidence="3">CCUG 15921</strain>
    </source>
</reference>
<dbReference type="InterPro" id="IPR050727">
    <property type="entry name" value="GH43_arabinanases"/>
</dbReference>
<comment type="caution">
    <text evidence="3">The sequence shown here is derived from an EMBL/GenBank/DDBJ whole genome shotgun (WGS) entry which is preliminary data.</text>
</comment>
<sequence length="474" mass="51756">MKTFFKSIRSAVAATMLTAAFGGAQAQSAGYLLVHFTGESAHGEQTYMSVSTDGMYWTDLNNSQPVLRSTVGEKGVRDQTIVRSPDGSKYWILATDLRIASGKGWDAAQHSASTKLVIWESTDLVHWSEPRLVDVAGAIPNAGCAWAPEAIWDPASNAYIVYWATISPLNGVDKPRIYYAKTTDFRTFTAPQMYIDRPGTQGIIDTQILEIPGSVGGYKYVRASGDGQITVEGSQSVLGAWTTIGDLSQIGLTGSMVEGPILFQFNNESKWGMWVDQYASGKGYLPLTSTNMGSAQNWQKVPSGSFNLGSSHKRHGGVLNLSAAELSRLNAQWGGSTPINRIQSSNFPDRYVRHAGFTSVRIDANVSPLDDSKFRVVKGLANNSGYVSFASVNFPGYYLRHKNFVFELAPYDGSPQFATDATFKQVPGLADAEAFSFQAYSHPTHYIRHYAYTLRLDAISNQTGRSDATFDVTN</sequence>
<dbReference type="InterPro" id="IPR007934">
    <property type="entry name" value="AbfB_ABD"/>
</dbReference>
<dbReference type="RefSeq" id="WP_245638036.1">
    <property type="nucleotide sequence ID" value="NZ_AOGK01000001.1"/>
</dbReference>
<keyword evidence="1" id="KW-0732">Signal</keyword>
<protein>
    <submittedName>
        <fullName evidence="3">Alpha-L-arabinofuranosidase b</fullName>
    </submittedName>
</protein>
<dbReference type="Gene3D" id="2.80.10.50">
    <property type="match status" value="1"/>
</dbReference>
<dbReference type="InterPro" id="IPR036195">
    <property type="entry name" value="AbfB_ABD_sf"/>
</dbReference>
<accession>A0A9X4NM08</accession>
<organism evidence="3 4">
    <name type="scientific">Hydrogenophaga taeniospiralis CCUG 15921</name>
    <dbReference type="NCBI Taxonomy" id="1281780"/>
    <lineage>
        <taxon>Bacteria</taxon>
        <taxon>Pseudomonadati</taxon>
        <taxon>Pseudomonadota</taxon>
        <taxon>Betaproteobacteria</taxon>
        <taxon>Burkholderiales</taxon>
        <taxon>Comamonadaceae</taxon>
        <taxon>Hydrogenophaga</taxon>
    </lineage>
</organism>
<feature type="domain" description="Alpha-L-arabinofuranosidase B arabinose-binding" evidence="2">
    <location>
        <begin position="341"/>
        <end position="472"/>
    </location>
</feature>
<dbReference type="Gene3D" id="2.115.10.20">
    <property type="entry name" value="Glycosyl hydrolase domain, family 43"/>
    <property type="match status" value="1"/>
</dbReference>